<reference evidence="1" key="1">
    <citation type="submission" date="2021-03" db="EMBL/GenBank/DDBJ databases">
        <title>Human Oral Microbial Genomes.</title>
        <authorList>
            <person name="Johnston C.D."/>
            <person name="Chen T."/>
            <person name="Dewhirst F.E."/>
        </authorList>
    </citation>
    <scope>NUCLEOTIDE SEQUENCE</scope>
    <source>
        <strain evidence="1">F0714</strain>
    </source>
</reference>
<protein>
    <submittedName>
        <fullName evidence="1">Uncharacterized protein</fullName>
    </submittedName>
</protein>
<evidence type="ECO:0000313" key="2">
    <source>
        <dbReference type="Proteomes" id="UP000677180"/>
    </source>
</evidence>
<accession>A0AB37HUY0</accession>
<evidence type="ECO:0000313" key="1">
    <source>
        <dbReference type="EMBL" id="QUC09886.1"/>
    </source>
</evidence>
<dbReference type="EMBL" id="CP072385">
    <property type="protein sequence ID" value="QUC09886.1"/>
    <property type="molecule type" value="Genomic_DNA"/>
</dbReference>
<dbReference type="Proteomes" id="UP000677180">
    <property type="component" value="Chromosome"/>
</dbReference>
<name>A0AB37HUY0_9ACTN</name>
<proteinExistence type="predicted"/>
<dbReference type="AlphaFoldDB" id="A0AB37HUY0"/>
<sequence>MPNRTRHMSHRPEVEKVTGARGRTLGWSGGPGGVVVVATTGMLVARLDGRWRGWGWDEVLRGGWREESSVLFWEAGGERLECVLDSPGELLSIFRERVLASTVMTVNHDLPRGAVQIIARRNLLDGDVTWLASASGGASLEDPGTAAFVVAETDRLRSEYGL</sequence>
<dbReference type="RefSeq" id="WP_189497538.1">
    <property type="nucleotide sequence ID" value="NZ_CP040007.1"/>
</dbReference>
<gene>
    <name evidence="1" type="ORF">J5A53_08535</name>
</gene>
<organism evidence="1 2">
    <name type="scientific">Arachnia propionica</name>
    <dbReference type="NCBI Taxonomy" id="1750"/>
    <lineage>
        <taxon>Bacteria</taxon>
        <taxon>Bacillati</taxon>
        <taxon>Actinomycetota</taxon>
        <taxon>Actinomycetes</taxon>
        <taxon>Propionibacteriales</taxon>
        <taxon>Propionibacteriaceae</taxon>
        <taxon>Arachnia</taxon>
    </lineage>
</organism>